<dbReference type="InterPro" id="IPR029065">
    <property type="entry name" value="Enolase_C-like"/>
</dbReference>
<evidence type="ECO:0000313" key="3">
    <source>
        <dbReference type="Proteomes" id="UP000253370"/>
    </source>
</evidence>
<protein>
    <recommendedName>
        <fullName evidence="1">Enolase C-terminal domain-containing protein</fullName>
    </recommendedName>
</protein>
<comment type="caution">
    <text evidence="2">The sequence shown here is derived from an EMBL/GenBank/DDBJ whole genome shotgun (WGS) entry which is preliminary data.</text>
</comment>
<dbReference type="InterPro" id="IPR036849">
    <property type="entry name" value="Enolase-like_C_sf"/>
</dbReference>
<dbReference type="AlphaFoldDB" id="A0A365U663"/>
<keyword evidence="3" id="KW-1185">Reference proteome</keyword>
<reference evidence="2 3" key="1">
    <citation type="submission" date="2018-07" db="EMBL/GenBank/DDBJ databases">
        <title>Rhodosalinus sp. strain E84T genomic sequence and assembly.</title>
        <authorList>
            <person name="Liu Z.-W."/>
            <person name="Lu D.-C."/>
        </authorList>
    </citation>
    <scope>NUCLEOTIDE SEQUENCE [LARGE SCALE GENOMIC DNA]</scope>
    <source>
        <strain evidence="2 3">E84</strain>
    </source>
</reference>
<dbReference type="Gene3D" id="3.20.20.120">
    <property type="entry name" value="Enolase-like C-terminal domain"/>
    <property type="match status" value="1"/>
</dbReference>
<dbReference type="EMBL" id="QNTQ01000014">
    <property type="protein sequence ID" value="RBI83826.1"/>
    <property type="molecule type" value="Genomic_DNA"/>
</dbReference>
<feature type="domain" description="Enolase C-terminal" evidence="1">
    <location>
        <begin position="48"/>
        <end position="137"/>
    </location>
</feature>
<proteinExistence type="predicted"/>
<dbReference type="Pfam" id="PF13378">
    <property type="entry name" value="MR_MLE_C"/>
    <property type="match status" value="1"/>
</dbReference>
<organism evidence="2 3">
    <name type="scientific">Rhodosalinus halophilus</name>
    <dbReference type="NCBI Taxonomy" id="2259333"/>
    <lineage>
        <taxon>Bacteria</taxon>
        <taxon>Pseudomonadati</taxon>
        <taxon>Pseudomonadota</taxon>
        <taxon>Alphaproteobacteria</taxon>
        <taxon>Rhodobacterales</taxon>
        <taxon>Paracoccaceae</taxon>
        <taxon>Rhodosalinus</taxon>
    </lineage>
</organism>
<gene>
    <name evidence="2" type="ORF">DRV85_14330</name>
</gene>
<evidence type="ECO:0000313" key="2">
    <source>
        <dbReference type="EMBL" id="RBI83826.1"/>
    </source>
</evidence>
<dbReference type="SUPFAM" id="SSF51604">
    <property type="entry name" value="Enolase C-terminal domain-like"/>
    <property type="match status" value="1"/>
</dbReference>
<name>A0A365U663_9RHOB</name>
<sequence>MAAAAPLIASRSGSSLAPDSLCAVATKTSTEHSGAPDSGCNAPHSPRLLCVDAHGAWTFHEAMPILRGSGERDFILEEPCARYETNPSVRLHTNLPMKLDESIDDLRSLLKAQEDQTADIVGIKLPNFGGLTGARLVPDSASGLAW</sequence>
<accession>A0A365U663</accession>
<dbReference type="Proteomes" id="UP000253370">
    <property type="component" value="Unassembled WGS sequence"/>
</dbReference>
<evidence type="ECO:0000259" key="1">
    <source>
        <dbReference type="Pfam" id="PF13378"/>
    </source>
</evidence>